<keyword evidence="10" id="KW-1006">Bacterial flagellum protein export</keyword>
<keyword evidence="4" id="KW-0813">Transport</keyword>
<evidence type="ECO:0000256" key="2">
    <source>
        <dbReference type="ARBA" id="ARBA00010004"/>
    </source>
</evidence>
<keyword evidence="7" id="KW-1005">Bacterial flagellum biogenesis</keyword>
<organism evidence="12 13">
    <name type="scientific">Salsuginibacillus halophilus</name>
    <dbReference type="NCBI Taxonomy" id="517424"/>
    <lineage>
        <taxon>Bacteria</taxon>
        <taxon>Bacillati</taxon>
        <taxon>Bacillota</taxon>
        <taxon>Bacilli</taxon>
        <taxon>Bacillales</taxon>
        <taxon>Bacillaceae</taxon>
        <taxon>Salsuginibacillus</taxon>
    </lineage>
</organism>
<dbReference type="Gene3D" id="1.10.287.1700">
    <property type="match status" value="1"/>
</dbReference>
<protein>
    <recommendedName>
        <fullName evidence="3">Flagellar FliJ protein</fullName>
    </recommendedName>
</protein>
<feature type="coiled-coil region" evidence="11">
    <location>
        <begin position="66"/>
        <end position="121"/>
    </location>
</feature>
<keyword evidence="8" id="KW-0653">Protein transport</keyword>
<dbReference type="Proteomes" id="UP000242310">
    <property type="component" value="Unassembled WGS sequence"/>
</dbReference>
<reference evidence="12 13" key="1">
    <citation type="submission" date="2018-03" db="EMBL/GenBank/DDBJ databases">
        <title>Genomic Encyclopedia of Type Strains, Phase III (KMG-III): the genomes of soil and plant-associated and newly described type strains.</title>
        <authorList>
            <person name="Whitman W."/>
        </authorList>
    </citation>
    <scope>NUCLEOTIDE SEQUENCE [LARGE SCALE GENOMIC DNA]</scope>
    <source>
        <strain evidence="12 13">CGMCC 1.07653</strain>
    </source>
</reference>
<keyword evidence="5" id="KW-1003">Cell membrane</keyword>
<keyword evidence="13" id="KW-1185">Reference proteome</keyword>
<evidence type="ECO:0000256" key="6">
    <source>
        <dbReference type="ARBA" id="ARBA00022500"/>
    </source>
</evidence>
<keyword evidence="12" id="KW-0282">Flagellum</keyword>
<evidence type="ECO:0000256" key="9">
    <source>
        <dbReference type="ARBA" id="ARBA00023136"/>
    </source>
</evidence>
<dbReference type="OrthoDB" id="2968361at2"/>
<proteinExistence type="inferred from homology"/>
<dbReference type="GO" id="GO:0015031">
    <property type="term" value="P:protein transport"/>
    <property type="evidence" value="ECO:0007669"/>
    <property type="project" value="UniProtKB-KW"/>
</dbReference>
<sequence length="147" mass="17708">MSFQYSLQKLLDLKQKEKDAAEQDYQASMDAFEETATRLYEYLKAKENVEADHEQMLQQGVAVMDLQMTETNLHRLKQEILKLQSETDAARDHMHKKHESMQEAHIEYKKYERMKAMEQEKHRHFLKKREEQEMDEIASQRFALRTI</sequence>
<dbReference type="AlphaFoldDB" id="A0A2P8HY69"/>
<dbReference type="NCBIfam" id="TIGR02473">
    <property type="entry name" value="flagell_FliJ"/>
    <property type="match status" value="1"/>
</dbReference>
<keyword evidence="6" id="KW-0145">Chemotaxis</keyword>
<evidence type="ECO:0000256" key="4">
    <source>
        <dbReference type="ARBA" id="ARBA00022448"/>
    </source>
</evidence>
<dbReference type="GO" id="GO:0005886">
    <property type="term" value="C:plasma membrane"/>
    <property type="evidence" value="ECO:0007669"/>
    <property type="project" value="UniProtKB-SubCell"/>
</dbReference>
<dbReference type="Pfam" id="PF02050">
    <property type="entry name" value="FliJ"/>
    <property type="match status" value="1"/>
</dbReference>
<keyword evidence="12" id="KW-0966">Cell projection</keyword>
<comment type="caution">
    <text evidence="12">The sequence shown here is derived from an EMBL/GenBank/DDBJ whole genome shotgun (WGS) entry which is preliminary data.</text>
</comment>
<evidence type="ECO:0000256" key="3">
    <source>
        <dbReference type="ARBA" id="ARBA00020392"/>
    </source>
</evidence>
<comment type="subcellular location">
    <subcellularLocation>
        <location evidence="1">Cell membrane</location>
        <topology evidence="1">Peripheral membrane protein</topology>
        <orientation evidence="1">Cytoplasmic side</orientation>
    </subcellularLocation>
</comment>
<dbReference type="GO" id="GO:0044781">
    <property type="term" value="P:bacterial-type flagellum organization"/>
    <property type="evidence" value="ECO:0007669"/>
    <property type="project" value="UniProtKB-KW"/>
</dbReference>
<dbReference type="RefSeq" id="WP_106587274.1">
    <property type="nucleotide sequence ID" value="NZ_PYAV01000001.1"/>
</dbReference>
<keyword evidence="11" id="KW-0175">Coiled coil</keyword>
<dbReference type="GO" id="GO:0009288">
    <property type="term" value="C:bacterial-type flagellum"/>
    <property type="evidence" value="ECO:0007669"/>
    <property type="project" value="InterPro"/>
</dbReference>
<dbReference type="InterPro" id="IPR053716">
    <property type="entry name" value="Flag_assembly_chemotaxis_eff"/>
</dbReference>
<evidence type="ECO:0000256" key="10">
    <source>
        <dbReference type="ARBA" id="ARBA00023225"/>
    </source>
</evidence>
<evidence type="ECO:0000313" key="12">
    <source>
        <dbReference type="EMBL" id="PSL51191.1"/>
    </source>
</evidence>
<dbReference type="InterPro" id="IPR012823">
    <property type="entry name" value="Flagell_FliJ"/>
</dbReference>
<dbReference type="GO" id="GO:0006935">
    <property type="term" value="P:chemotaxis"/>
    <property type="evidence" value="ECO:0007669"/>
    <property type="project" value="UniProtKB-KW"/>
</dbReference>
<keyword evidence="9" id="KW-0472">Membrane</keyword>
<evidence type="ECO:0000256" key="11">
    <source>
        <dbReference type="SAM" id="Coils"/>
    </source>
</evidence>
<name>A0A2P8HY69_9BACI</name>
<evidence type="ECO:0000256" key="5">
    <source>
        <dbReference type="ARBA" id="ARBA00022475"/>
    </source>
</evidence>
<accession>A0A2P8HY69</accession>
<keyword evidence="12" id="KW-0969">Cilium</keyword>
<gene>
    <name evidence="12" type="ORF">B0H94_101101</name>
</gene>
<dbReference type="GO" id="GO:0071973">
    <property type="term" value="P:bacterial-type flagellum-dependent cell motility"/>
    <property type="evidence" value="ECO:0007669"/>
    <property type="project" value="InterPro"/>
</dbReference>
<dbReference type="EMBL" id="PYAV01000001">
    <property type="protein sequence ID" value="PSL51191.1"/>
    <property type="molecule type" value="Genomic_DNA"/>
</dbReference>
<evidence type="ECO:0000256" key="1">
    <source>
        <dbReference type="ARBA" id="ARBA00004413"/>
    </source>
</evidence>
<comment type="similarity">
    <text evidence="2">Belongs to the FliJ family.</text>
</comment>
<evidence type="ECO:0000256" key="7">
    <source>
        <dbReference type="ARBA" id="ARBA00022795"/>
    </source>
</evidence>
<evidence type="ECO:0000256" key="8">
    <source>
        <dbReference type="ARBA" id="ARBA00022927"/>
    </source>
</evidence>
<evidence type="ECO:0000313" key="13">
    <source>
        <dbReference type="Proteomes" id="UP000242310"/>
    </source>
</evidence>